<dbReference type="Proteomes" id="UP000053947">
    <property type="component" value="Unassembled WGS sequence"/>
</dbReference>
<evidence type="ECO:0000313" key="2">
    <source>
        <dbReference type="EMBL" id="KTB47702.1"/>
    </source>
</evidence>
<evidence type="ECO:0000313" key="3">
    <source>
        <dbReference type="Proteomes" id="UP000053947"/>
    </source>
</evidence>
<reference evidence="2 3" key="1">
    <citation type="submission" date="2015-06" db="EMBL/GenBank/DDBJ databases">
        <title>Genome sequence of the organohalide-respiring Dehalogenimonas alkenigignens type strain (IP3-3T).</title>
        <authorList>
            <person name="Key T.A."/>
            <person name="Richmond D.P."/>
            <person name="Bowman K.S."/>
            <person name="Cho Y.-J."/>
            <person name="Chun J."/>
            <person name="da Costa M.S."/>
            <person name="Rainey F.A."/>
            <person name="Moe W.M."/>
        </authorList>
    </citation>
    <scope>NUCLEOTIDE SEQUENCE [LARGE SCALE GENOMIC DNA]</scope>
    <source>
        <strain evidence="2 3">IP3-3</strain>
    </source>
</reference>
<dbReference type="AlphaFoldDB" id="A0A0W0GGM9"/>
<comment type="caution">
    <text evidence="2">The sequence shown here is derived from an EMBL/GenBank/DDBJ whole genome shotgun (WGS) entry which is preliminary data.</text>
</comment>
<dbReference type="RefSeq" id="WP_058438438.1">
    <property type="nucleotide sequence ID" value="NZ_KQ758903.1"/>
</dbReference>
<dbReference type="STRING" id="1217799.DEALK_05470"/>
<dbReference type="InterPro" id="IPR027860">
    <property type="entry name" value="DUF4429"/>
</dbReference>
<keyword evidence="3" id="KW-1185">Reference proteome</keyword>
<accession>A0A0W0GGM9</accession>
<evidence type="ECO:0000259" key="1">
    <source>
        <dbReference type="Pfam" id="PF14472"/>
    </source>
</evidence>
<name>A0A0W0GGM9_9CHLR</name>
<gene>
    <name evidence="2" type="ORF">DEALK_05470</name>
</gene>
<dbReference type="OrthoDB" id="1908357at2"/>
<dbReference type="EMBL" id="LFDV01000002">
    <property type="protein sequence ID" value="KTB47702.1"/>
    <property type="molecule type" value="Genomic_DNA"/>
</dbReference>
<dbReference type="Pfam" id="PF14472">
    <property type="entry name" value="DUF4429"/>
    <property type="match status" value="1"/>
</dbReference>
<organism evidence="2 3">
    <name type="scientific">Dehalogenimonas alkenigignens</name>
    <dbReference type="NCBI Taxonomy" id="1217799"/>
    <lineage>
        <taxon>Bacteria</taxon>
        <taxon>Bacillati</taxon>
        <taxon>Chloroflexota</taxon>
        <taxon>Dehalococcoidia</taxon>
        <taxon>Dehalococcoidales</taxon>
        <taxon>Dehalococcoidaceae</taxon>
        <taxon>Dehalogenimonas</taxon>
    </lineage>
</organism>
<protein>
    <recommendedName>
        <fullName evidence="1">DUF4429 domain-containing protein</fullName>
    </recommendedName>
</protein>
<proteinExistence type="predicted"/>
<sequence>MLAQAKGLNGSLELHPKMLVIRRSGFNALVSQGVKGDKEIAISQISAVQFKVPGTFTNGYIQFSFIGGQESKSGIFDAVKDENSVVFTKKQLSEFENLKSELNELRYQ</sequence>
<feature type="domain" description="DUF4429" evidence="1">
    <location>
        <begin position="18"/>
        <end position="102"/>
    </location>
</feature>